<dbReference type="PANTHER" id="PTHR10272">
    <property type="entry name" value="PLATELET-ACTIVATING FACTOR ACETYLHYDROLASE"/>
    <property type="match status" value="1"/>
</dbReference>
<protein>
    <submittedName>
        <fullName evidence="6">Alpha/beta hydrolase</fullName>
    </submittedName>
</protein>
<feature type="domain" description="Peptidase S9 prolyl oligopeptidase catalytic" evidence="5">
    <location>
        <begin position="160"/>
        <end position="255"/>
    </location>
</feature>
<dbReference type="EMBL" id="VNWL01000029">
    <property type="protein sequence ID" value="TXK00448.1"/>
    <property type="molecule type" value="Genomic_DNA"/>
</dbReference>
<evidence type="ECO:0000313" key="8">
    <source>
        <dbReference type="Proteomes" id="UP000284189"/>
    </source>
</evidence>
<dbReference type="SMART" id="SM00028">
    <property type="entry name" value="TPR"/>
    <property type="match status" value="1"/>
</dbReference>
<dbReference type="Pfam" id="PF00326">
    <property type="entry name" value="Peptidase_S9"/>
    <property type="match status" value="1"/>
</dbReference>
<evidence type="ECO:0000256" key="4">
    <source>
        <dbReference type="PROSITE-ProRule" id="PRU00339"/>
    </source>
</evidence>
<reference evidence="6 8" key="1">
    <citation type="submission" date="2018-08" db="EMBL/GenBank/DDBJ databases">
        <title>Proposal of Muricauda 72 sp.nov. and Muricauda NH166 sp.nov., isolated from seawater.</title>
        <authorList>
            <person name="Cheng H."/>
            <person name="Wu Y.-H."/>
            <person name="Guo L.-L."/>
            <person name="Xu X.-W."/>
        </authorList>
    </citation>
    <scope>NUCLEOTIDE SEQUENCE [LARGE SCALE GENOMIC DNA]</scope>
    <source>
        <strain evidence="6 8">NH166</strain>
    </source>
</reference>
<dbReference type="SUPFAM" id="SSF48452">
    <property type="entry name" value="TPR-like"/>
    <property type="match status" value="1"/>
</dbReference>
<feature type="repeat" description="TPR" evidence="4">
    <location>
        <begin position="465"/>
        <end position="498"/>
    </location>
</feature>
<dbReference type="InterPro" id="IPR019734">
    <property type="entry name" value="TPR_rpt"/>
</dbReference>
<dbReference type="Gene3D" id="3.40.50.1820">
    <property type="entry name" value="alpha/beta hydrolase"/>
    <property type="match status" value="1"/>
</dbReference>
<dbReference type="OrthoDB" id="9814760at2"/>
<proteinExistence type="predicted"/>
<dbReference type="InterPro" id="IPR029058">
    <property type="entry name" value="AB_hydrolase_fold"/>
</dbReference>
<dbReference type="PANTHER" id="PTHR10272:SF0">
    <property type="entry name" value="PLATELET-ACTIVATING FACTOR ACETYLHYDROLASE"/>
    <property type="match status" value="1"/>
</dbReference>
<dbReference type="RefSeq" id="WP_119641589.1">
    <property type="nucleotide sequence ID" value="NZ_QXFJ01000030.1"/>
</dbReference>
<dbReference type="PROSITE" id="PS50293">
    <property type="entry name" value="TPR_REGION"/>
    <property type="match status" value="1"/>
</dbReference>
<dbReference type="PROSITE" id="PS50005">
    <property type="entry name" value="TPR"/>
    <property type="match status" value="1"/>
</dbReference>
<evidence type="ECO:0000256" key="3">
    <source>
        <dbReference type="ARBA" id="ARBA00023098"/>
    </source>
</evidence>
<accession>A0A418N4D7</accession>
<keyword evidence="4" id="KW-0802">TPR repeat</keyword>
<sequence>MRRLVVLSILVLVQTSLVLAQTSLKKIDLESGDFHVGFKHYLTSDSTRTYKRIYDWNNKSIPRPIPISIWYPSGKALDYTEPMNVLDYMEILKEEEEWEYLPNDQILNWFYYPNNFANQSHLKEQTTAQYGIKPAEGTFPVVVYAPSYQASSIENFALCEYLASHGYVVISSPSRGTENRFFEGGTPKDLETQARDIEFLIKEVQKLPYVETDHMATMGFSFGGLSNVLSQMRNENIMAIVSLDGSIKYQYDTLKKSPFFNMDKVDVPFIHMAQKNIPEQVMAEDKIDPELNTKFEFYDSLTNSKAYQLKFHNMTHSYFSTLGVLFQSRDERQDKSDPEIMESYRLVSQYSLNFLDAFLKNDPKALKFLNNDPSQNGIAKDILDYQAKEPKEKGFGFNDFNELAAEQNYGNLNALYESLLKEHPTLELPEGKLNNLGLQLVFNPKTSAHGINVFLLATALYPNSSNLYDSLAEAYLFLGEKDKAVTSFKKSLDLNPQNQNAIDRLEQLRK</sequence>
<evidence type="ECO:0000256" key="1">
    <source>
        <dbReference type="ARBA" id="ARBA00022801"/>
    </source>
</evidence>
<evidence type="ECO:0000313" key="7">
    <source>
        <dbReference type="EMBL" id="TXK00448.1"/>
    </source>
</evidence>
<keyword evidence="9" id="KW-1185">Reference proteome</keyword>
<evidence type="ECO:0000313" key="9">
    <source>
        <dbReference type="Proteomes" id="UP000321528"/>
    </source>
</evidence>
<dbReference type="InterPro" id="IPR011990">
    <property type="entry name" value="TPR-like_helical_dom_sf"/>
</dbReference>
<dbReference type="AlphaFoldDB" id="A0A418N4D7"/>
<keyword evidence="3" id="KW-0443">Lipid metabolism</keyword>
<evidence type="ECO:0000259" key="5">
    <source>
        <dbReference type="Pfam" id="PF00326"/>
    </source>
</evidence>
<name>A0A418N4D7_9FLAO</name>
<reference evidence="7 9" key="2">
    <citation type="submission" date="2019-07" db="EMBL/GenBank/DDBJ databases">
        <title>Draft genome of two Muricauda strains isolated from deep sea.</title>
        <authorList>
            <person name="Sun C."/>
        </authorList>
    </citation>
    <scope>NUCLEOTIDE SEQUENCE [LARGE SCALE GENOMIC DNA]</scope>
    <source>
        <strain evidence="7 9">NH166</strain>
    </source>
</reference>
<evidence type="ECO:0000313" key="6">
    <source>
        <dbReference type="EMBL" id="RIV68750.1"/>
    </source>
</evidence>
<dbReference type="Proteomes" id="UP000284189">
    <property type="component" value="Unassembled WGS sequence"/>
</dbReference>
<keyword evidence="2" id="KW-0442">Lipid degradation</keyword>
<dbReference type="Proteomes" id="UP000321528">
    <property type="component" value="Unassembled WGS sequence"/>
</dbReference>
<organism evidence="6 8">
    <name type="scientific">Flagellimonas aequoris</name>
    <dbReference type="NCBI Taxonomy" id="2306997"/>
    <lineage>
        <taxon>Bacteria</taxon>
        <taxon>Pseudomonadati</taxon>
        <taxon>Bacteroidota</taxon>
        <taxon>Flavobacteriia</taxon>
        <taxon>Flavobacteriales</taxon>
        <taxon>Flavobacteriaceae</taxon>
        <taxon>Flagellimonas</taxon>
    </lineage>
</organism>
<dbReference type="Gene3D" id="1.25.40.10">
    <property type="entry name" value="Tetratricopeptide repeat domain"/>
    <property type="match status" value="1"/>
</dbReference>
<comment type="caution">
    <text evidence="6">The sequence shown here is derived from an EMBL/GenBank/DDBJ whole genome shotgun (WGS) entry which is preliminary data.</text>
</comment>
<keyword evidence="1 6" id="KW-0378">Hydrolase</keyword>
<dbReference type="GO" id="GO:0016042">
    <property type="term" value="P:lipid catabolic process"/>
    <property type="evidence" value="ECO:0007669"/>
    <property type="project" value="UniProtKB-KW"/>
</dbReference>
<dbReference type="InterPro" id="IPR001375">
    <property type="entry name" value="Peptidase_S9_cat"/>
</dbReference>
<evidence type="ECO:0000256" key="2">
    <source>
        <dbReference type="ARBA" id="ARBA00022963"/>
    </source>
</evidence>
<dbReference type="GO" id="GO:0003847">
    <property type="term" value="F:1-alkyl-2-acetylglycerophosphocholine esterase activity"/>
    <property type="evidence" value="ECO:0007669"/>
    <property type="project" value="TreeGrafter"/>
</dbReference>
<dbReference type="EMBL" id="QXFJ01000030">
    <property type="protein sequence ID" value="RIV68750.1"/>
    <property type="molecule type" value="Genomic_DNA"/>
</dbReference>
<gene>
    <name evidence="6" type="ORF">D2U88_16325</name>
    <name evidence="7" type="ORF">FQ019_16135</name>
</gene>
<dbReference type="SUPFAM" id="SSF53474">
    <property type="entry name" value="alpha/beta-Hydrolases"/>
    <property type="match status" value="1"/>
</dbReference>